<feature type="transmembrane region" description="Helical" evidence="1">
    <location>
        <begin position="20"/>
        <end position="43"/>
    </location>
</feature>
<dbReference type="EMBL" id="PFDW01000024">
    <property type="protein sequence ID" value="PJE58364.1"/>
    <property type="molecule type" value="Genomic_DNA"/>
</dbReference>
<proteinExistence type="predicted"/>
<sequence length="148" mass="16439">MQIQNAKIRNIPNLSMRHYLKSLIISGIAFYIAFTLVPTIVIGQDPKNILFIIGGLLIIFLLIDPIFSLVLLPVNHLTFGLLMLVLNVAFIFALINFLPGFHVEAYSFPGAVVGGVILPAMDFNRLEAILLVSVLITLTQKILHIIFE</sequence>
<organism evidence="2 3">
    <name type="scientific">Candidatus Portnoybacteria bacterium CG10_big_fil_rev_8_21_14_0_10_36_7</name>
    <dbReference type="NCBI Taxonomy" id="1974812"/>
    <lineage>
        <taxon>Bacteria</taxon>
        <taxon>Candidatus Portnoyibacteriota</taxon>
    </lineage>
</organism>
<reference evidence="3" key="1">
    <citation type="submission" date="2017-09" db="EMBL/GenBank/DDBJ databases">
        <title>Depth-based differentiation of microbial function through sediment-hosted aquifers and enrichment of novel symbionts in the deep terrestrial subsurface.</title>
        <authorList>
            <person name="Probst A.J."/>
            <person name="Ladd B."/>
            <person name="Jarett J.K."/>
            <person name="Geller-Mcgrath D.E."/>
            <person name="Sieber C.M.K."/>
            <person name="Emerson J.B."/>
            <person name="Anantharaman K."/>
            <person name="Thomas B.C."/>
            <person name="Malmstrom R."/>
            <person name="Stieglmeier M."/>
            <person name="Klingl A."/>
            <person name="Woyke T."/>
            <person name="Ryan C.M."/>
            <person name="Banfield J.F."/>
        </authorList>
    </citation>
    <scope>NUCLEOTIDE SEQUENCE [LARGE SCALE GENOMIC DNA]</scope>
</reference>
<accession>A0A2M8KEM1</accession>
<dbReference type="Pfam" id="PF04020">
    <property type="entry name" value="Phage_holin_4_2"/>
    <property type="match status" value="1"/>
</dbReference>
<evidence type="ECO:0000256" key="1">
    <source>
        <dbReference type="SAM" id="Phobius"/>
    </source>
</evidence>
<keyword evidence="1" id="KW-0472">Membrane</keyword>
<comment type="caution">
    <text evidence="2">The sequence shown here is derived from an EMBL/GenBank/DDBJ whole genome shotgun (WGS) entry which is preliminary data.</text>
</comment>
<protein>
    <submittedName>
        <fullName evidence="2">Uncharacterized protein</fullName>
    </submittedName>
</protein>
<gene>
    <name evidence="2" type="ORF">COU81_01155</name>
</gene>
<feature type="transmembrane region" description="Helical" evidence="1">
    <location>
        <begin position="49"/>
        <end position="72"/>
    </location>
</feature>
<evidence type="ECO:0000313" key="3">
    <source>
        <dbReference type="Proteomes" id="UP000231450"/>
    </source>
</evidence>
<keyword evidence="1" id="KW-1133">Transmembrane helix</keyword>
<feature type="transmembrane region" description="Helical" evidence="1">
    <location>
        <begin position="128"/>
        <end position="147"/>
    </location>
</feature>
<name>A0A2M8KEM1_9BACT</name>
<dbReference type="AlphaFoldDB" id="A0A2M8KEM1"/>
<keyword evidence="1" id="KW-0812">Transmembrane</keyword>
<feature type="transmembrane region" description="Helical" evidence="1">
    <location>
        <begin position="79"/>
        <end position="99"/>
    </location>
</feature>
<dbReference type="Proteomes" id="UP000231450">
    <property type="component" value="Unassembled WGS sequence"/>
</dbReference>
<dbReference type="InterPro" id="IPR007165">
    <property type="entry name" value="Phage_holin_4_2"/>
</dbReference>
<evidence type="ECO:0000313" key="2">
    <source>
        <dbReference type="EMBL" id="PJE58364.1"/>
    </source>
</evidence>